<evidence type="ECO:0000313" key="2">
    <source>
        <dbReference type="Proteomes" id="UP001500151"/>
    </source>
</evidence>
<comment type="caution">
    <text evidence="1">The sequence shown here is derived from an EMBL/GenBank/DDBJ whole genome shotgun (WGS) entry which is preliminary data.</text>
</comment>
<sequence>MSQVAEPDDRDLPSPLPWLGRTGSAPYIPGHFSDLIANLTALLKDIDADPLVDRTFTWPGSASPTSLRQVLYSVGSCGLFTRQGRPSHVFLTPEARNFLGNGDLAYLAALLHANVRFFGETLEWIGEGLTYDELNRIAVDSYGMNWKSLDQVRRRVQWMRSTGMIEYWSNGKIIPTDNGRALLPRLKLQRRAASLPAELVEPPRRFAERLNEVTEEELQARRRVLGYIAGGANMTALSRLVDAAAAGLSRSEFIQFSAETFDVSKSSAEQSLNTLQSLDLLNQVGPDQFAATDLAMEWLNSGEAVDLIRHLHLNLALLGETLDALESESDSEDVSRGDVVNCGIITACGCRSVAATGS</sequence>
<organism evidence="1 2">
    <name type="scientific">Streptomyces vastus</name>
    <dbReference type="NCBI Taxonomy" id="285451"/>
    <lineage>
        <taxon>Bacteria</taxon>
        <taxon>Bacillati</taxon>
        <taxon>Actinomycetota</taxon>
        <taxon>Actinomycetes</taxon>
        <taxon>Kitasatosporales</taxon>
        <taxon>Streptomycetaceae</taxon>
        <taxon>Streptomyces</taxon>
    </lineage>
</organism>
<dbReference type="EMBL" id="BAAASJ010000033">
    <property type="protein sequence ID" value="GAA2636441.1"/>
    <property type="molecule type" value="Genomic_DNA"/>
</dbReference>
<accession>A0ABN3QVK6</accession>
<proteinExistence type="predicted"/>
<reference evidence="1 2" key="1">
    <citation type="journal article" date="2019" name="Int. J. Syst. Evol. Microbiol.">
        <title>The Global Catalogue of Microorganisms (GCM) 10K type strain sequencing project: providing services to taxonomists for standard genome sequencing and annotation.</title>
        <authorList>
            <consortium name="The Broad Institute Genomics Platform"/>
            <consortium name="The Broad Institute Genome Sequencing Center for Infectious Disease"/>
            <person name="Wu L."/>
            <person name="Ma J."/>
        </authorList>
    </citation>
    <scope>NUCLEOTIDE SEQUENCE [LARGE SCALE GENOMIC DNA]</scope>
    <source>
        <strain evidence="1 2">JCM 4524</strain>
    </source>
</reference>
<keyword evidence="2" id="KW-1185">Reference proteome</keyword>
<dbReference type="Proteomes" id="UP001500151">
    <property type="component" value="Unassembled WGS sequence"/>
</dbReference>
<name>A0ABN3QVK6_9ACTN</name>
<dbReference type="RefSeq" id="WP_344390874.1">
    <property type="nucleotide sequence ID" value="NZ_BAAASJ010000033.1"/>
</dbReference>
<protein>
    <submittedName>
        <fullName evidence="1">Uncharacterized protein</fullName>
    </submittedName>
</protein>
<gene>
    <name evidence="1" type="ORF">GCM10010307_33320</name>
</gene>
<evidence type="ECO:0000313" key="1">
    <source>
        <dbReference type="EMBL" id="GAA2636441.1"/>
    </source>
</evidence>